<feature type="region of interest" description="Disordered" evidence="1">
    <location>
        <begin position="138"/>
        <end position="160"/>
    </location>
</feature>
<dbReference type="OrthoDB" id="20109at2759"/>
<dbReference type="InParanoid" id="A0A0G4FZZ7"/>
<keyword evidence="3" id="KW-1185">Reference proteome</keyword>
<evidence type="ECO:0000313" key="2">
    <source>
        <dbReference type="EMBL" id="CEM20788.1"/>
    </source>
</evidence>
<feature type="region of interest" description="Disordered" evidence="1">
    <location>
        <begin position="1"/>
        <end position="22"/>
    </location>
</feature>
<dbReference type="GO" id="GO:0001682">
    <property type="term" value="P:tRNA 5'-leader removal"/>
    <property type="evidence" value="ECO:0007669"/>
    <property type="project" value="InterPro"/>
</dbReference>
<dbReference type="GO" id="GO:0000172">
    <property type="term" value="C:ribonuclease MRP complex"/>
    <property type="evidence" value="ECO:0007669"/>
    <property type="project" value="InterPro"/>
</dbReference>
<feature type="compositionally biased region" description="Low complexity" evidence="1">
    <location>
        <begin position="1"/>
        <end position="12"/>
    </location>
</feature>
<dbReference type="GO" id="GO:0005655">
    <property type="term" value="C:nucleolar ribonuclease P complex"/>
    <property type="evidence" value="ECO:0007669"/>
    <property type="project" value="InterPro"/>
</dbReference>
<gene>
    <name evidence="2" type="ORF">Vbra_16495</name>
</gene>
<sequence length="248" mass="27015">MASSGASAASSAPTRGQRAPTFRTTFDSPWRIQWSVLDAKKTEQISRALQSTVRDVKQRDKSAKSVFLVGINHVTRALERGACAAVIVGRDSEYTALVQHLPVQAALADVPCVILPKSLPLREAFLLPRVLAVGLRSPSHNEAAAPSPSPSPPQPHPPSVQQLLRTIQQLAQPLQTPFLPPSQASASASKAVLHQIQLSQQVTSAYLPNVKAHRRDERRRMRRKRRREERERGAGGEGSGAAVDSMRL</sequence>
<dbReference type="AlphaFoldDB" id="A0A0G4FZZ7"/>
<accession>A0A0G4FZZ7</accession>
<dbReference type="OMA" id="GRDSEYT"/>
<dbReference type="InterPro" id="IPR042848">
    <property type="entry name" value="Rpp38"/>
</dbReference>
<dbReference type="PANTHER" id="PTHR46948">
    <property type="entry name" value="RIBONUCLEASE P PROTEIN SUBUNIT P38"/>
    <property type="match status" value="1"/>
</dbReference>
<evidence type="ECO:0000256" key="1">
    <source>
        <dbReference type="SAM" id="MobiDB-lite"/>
    </source>
</evidence>
<protein>
    <submittedName>
        <fullName evidence="2">Uncharacterized protein</fullName>
    </submittedName>
</protein>
<organism evidence="2 3">
    <name type="scientific">Vitrella brassicaformis (strain CCMP3155)</name>
    <dbReference type="NCBI Taxonomy" id="1169540"/>
    <lineage>
        <taxon>Eukaryota</taxon>
        <taxon>Sar</taxon>
        <taxon>Alveolata</taxon>
        <taxon>Colpodellida</taxon>
        <taxon>Vitrellaceae</taxon>
        <taxon>Vitrella</taxon>
    </lineage>
</organism>
<name>A0A0G4FZZ7_VITBC</name>
<feature type="region of interest" description="Disordered" evidence="1">
    <location>
        <begin position="209"/>
        <end position="248"/>
    </location>
</feature>
<dbReference type="VEuPathDB" id="CryptoDB:Vbra_16495"/>
<evidence type="ECO:0000313" key="3">
    <source>
        <dbReference type="Proteomes" id="UP000041254"/>
    </source>
</evidence>
<dbReference type="InterPro" id="IPR029064">
    <property type="entry name" value="Ribosomal_eL30-like_sf"/>
</dbReference>
<reference evidence="2 3" key="1">
    <citation type="submission" date="2014-11" db="EMBL/GenBank/DDBJ databases">
        <authorList>
            <person name="Zhu J."/>
            <person name="Qi W."/>
            <person name="Song R."/>
        </authorList>
    </citation>
    <scope>NUCLEOTIDE SEQUENCE [LARGE SCALE GENOMIC DNA]</scope>
</reference>
<dbReference type="Proteomes" id="UP000041254">
    <property type="component" value="Unassembled WGS sequence"/>
</dbReference>
<dbReference type="Gene3D" id="3.30.1330.30">
    <property type="match status" value="1"/>
</dbReference>
<feature type="compositionally biased region" description="Pro residues" evidence="1">
    <location>
        <begin position="147"/>
        <end position="158"/>
    </location>
</feature>
<proteinExistence type="predicted"/>
<dbReference type="PANTHER" id="PTHR46948:SF1">
    <property type="entry name" value="RIBONUCLEASE P PROTEIN SUBUNIT P38"/>
    <property type="match status" value="1"/>
</dbReference>
<dbReference type="EMBL" id="CDMY01000531">
    <property type="protein sequence ID" value="CEM20788.1"/>
    <property type="molecule type" value="Genomic_DNA"/>
</dbReference>
<dbReference type="SUPFAM" id="SSF55315">
    <property type="entry name" value="L30e-like"/>
    <property type="match status" value="1"/>
</dbReference>